<dbReference type="Gene3D" id="2.40.50.140">
    <property type="entry name" value="Nucleic acid-binding proteins"/>
    <property type="match status" value="1"/>
</dbReference>
<reference evidence="2" key="3">
    <citation type="submission" date="2025-09" db="UniProtKB">
        <authorList>
            <consortium name="Ensembl"/>
        </authorList>
    </citation>
    <scope>IDENTIFICATION</scope>
</reference>
<name>A0A8U7M7E7_CORMO</name>
<dbReference type="PRINTS" id="PR00050">
    <property type="entry name" value="COLDSHOCK"/>
</dbReference>
<dbReference type="SUPFAM" id="SSF50249">
    <property type="entry name" value="Nucleic acid-binding proteins"/>
    <property type="match status" value="1"/>
</dbReference>
<dbReference type="PANTHER" id="PTHR11544">
    <property type="entry name" value="COLD SHOCK DOMAIN CONTAINING PROTEINS"/>
    <property type="match status" value="1"/>
</dbReference>
<dbReference type="InterPro" id="IPR012340">
    <property type="entry name" value="NA-bd_OB-fold"/>
</dbReference>
<dbReference type="InterPro" id="IPR002059">
    <property type="entry name" value="CSP_DNA-bd"/>
</dbReference>
<dbReference type="AlphaFoldDB" id="A0A8U7M7E7"/>
<evidence type="ECO:0000313" key="3">
    <source>
        <dbReference type="Proteomes" id="UP000694553"/>
    </source>
</evidence>
<dbReference type="Proteomes" id="UP000694553">
    <property type="component" value="Unassembled WGS sequence"/>
</dbReference>
<sequence length="421" mass="46230">MWLSGPQKKMYLEVKRIFEQQNRKVFVPGDLEHFFNWLFKNFFSISQDLLFDINPPGITGINHGCFWHEIWDEIRDQTKHALVIEALHASLVISEALEEHLYGPITPKAEDGRNPMAETVQQPSQECVTAAVPAEVPVLEVAGPLGSARLIADPIPVSGSPATRPRVRERCCRCHGCREPRAAERRPPRAARNRGPAWKPTLSTRLGEPCRARSGRFHSDTRSRAAQRRAVVEPLTKQCGVGRAEPLAGRGACGDGNAGPRRAQTRAGAAPVGGRGAAATRGPGSDIGVGEAAATRDQQPRRTCKHVIGEVVATKITGTVEWYNVKNNYAFITRDDTGEDLFIHRTDIKRNNPKNYLQSVGDGEVVQFDMVQGRKGLQAANVTGPGGIPVKGSVMHKIINNIHPSNFPTHNLHSPFTLYPI</sequence>
<protein>
    <submittedName>
        <fullName evidence="2">Uncharacterized protein</fullName>
    </submittedName>
</protein>
<dbReference type="PROSITE" id="PS51857">
    <property type="entry name" value="CSD_2"/>
    <property type="match status" value="1"/>
</dbReference>
<dbReference type="SMART" id="SM00357">
    <property type="entry name" value="CSP"/>
    <property type="match status" value="1"/>
</dbReference>
<feature type="region of interest" description="Disordered" evidence="1">
    <location>
        <begin position="252"/>
        <end position="301"/>
    </location>
</feature>
<evidence type="ECO:0000313" key="2">
    <source>
        <dbReference type="Ensembl" id="ENSCMUP00000031175.1"/>
    </source>
</evidence>
<proteinExistence type="predicted"/>
<dbReference type="InterPro" id="IPR011129">
    <property type="entry name" value="CSD"/>
</dbReference>
<feature type="region of interest" description="Disordered" evidence="1">
    <location>
        <begin position="182"/>
        <end position="229"/>
    </location>
</feature>
<dbReference type="Ensembl" id="ENSCMUT00000038104.1">
    <property type="protein sequence ID" value="ENSCMUP00000031175.1"/>
    <property type="gene ID" value="ENSCMUG00000019651.1"/>
</dbReference>
<keyword evidence="3" id="KW-1185">Reference proteome</keyword>
<accession>A0A8U7M7E7</accession>
<evidence type="ECO:0000256" key="1">
    <source>
        <dbReference type="SAM" id="MobiDB-lite"/>
    </source>
</evidence>
<reference evidence="3" key="1">
    <citation type="submission" date="2019-10" db="EMBL/GenBank/DDBJ databases">
        <title>Corvus moneduloides (New Caledonian crow) genome, bCorMon1, primary haplotype.</title>
        <authorList>
            <person name="Rutz C."/>
            <person name="Fungtammasan C."/>
            <person name="Mountcastle J."/>
            <person name="Formenti G."/>
            <person name="Chow W."/>
            <person name="Howe K."/>
            <person name="Steele M.P."/>
            <person name="Fernandes J."/>
            <person name="Gilbert M.T.P."/>
            <person name="Fedrigo O."/>
            <person name="Jarvis E.D."/>
            <person name="Gemmell N."/>
        </authorList>
    </citation>
    <scope>NUCLEOTIDE SEQUENCE [LARGE SCALE GENOMIC DNA]</scope>
</reference>
<reference evidence="2" key="2">
    <citation type="submission" date="2025-08" db="UniProtKB">
        <authorList>
            <consortium name="Ensembl"/>
        </authorList>
    </citation>
    <scope>IDENTIFICATION</scope>
</reference>
<organism evidence="2 3">
    <name type="scientific">Corvus moneduloides</name>
    <name type="common">New Caledonian crow</name>
    <dbReference type="NCBI Taxonomy" id="1196302"/>
    <lineage>
        <taxon>Eukaryota</taxon>
        <taxon>Metazoa</taxon>
        <taxon>Chordata</taxon>
        <taxon>Craniata</taxon>
        <taxon>Vertebrata</taxon>
        <taxon>Euteleostomi</taxon>
        <taxon>Archelosauria</taxon>
        <taxon>Archosauria</taxon>
        <taxon>Dinosauria</taxon>
        <taxon>Saurischia</taxon>
        <taxon>Theropoda</taxon>
        <taxon>Coelurosauria</taxon>
        <taxon>Aves</taxon>
        <taxon>Neognathae</taxon>
        <taxon>Neoaves</taxon>
        <taxon>Telluraves</taxon>
        <taxon>Australaves</taxon>
        <taxon>Passeriformes</taxon>
        <taxon>Corvoidea</taxon>
        <taxon>Corvidae</taxon>
        <taxon>Corvus</taxon>
    </lineage>
</organism>
<dbReference type="Pfam" id="PF00313">
    <property type="entry name" value="CSD"/>
    <property type="match status" value="1"/>
</dbReference>
<dbReference type="GO" id="GO:0003676">
    <property type="term" value="F:nucleic acid binding"/>
    <property type="evidence" value="ECO:0007669"/>
    <property type="project" value="InterPro"/>
</dbReference>
<dbReference type="InterPro" id="IPR050181">
    <property type="entry name" value="Cold_shock_domain"/>
</dbReference>